<name>M2U8L1_9SPHN</name>
<accession>M2U8L1</accession>
<gene>
    <name evidence="2" type="ORF">C725_0243</name>
</gene>
<evidence type="ECO:0000256" key="1">
    <source>
        <dbReference type="SAM" id="Phobius"/>
    </source>
</evidence>
<dbReference type="PANTHER" id="PTHR41795:SF1">
    <property type="entry name" value="EXOPOLYSACCHARIDE SYNTHESIS PROTEIN"/>
    <property type="match status" value="1"/>
</dbReference>
<dbReference type="Pfam" id="PF06055">
    <property type="entry name" value="ExoD"/>
    <property type="match status" value="1"/>
</dbReference>
<dbReference type="Proteomes" id="UP000011717">
    <property type="component" value="Unassembled WGS sequence"/>
</dbReference>
<keyword evidence="3" id="KW-1185">Reference proteome</keyword>
<dbReference type="RefSeq" id="WP_008599634.1">
    <property type="nucleotide sequence ID" value="NZ_AMRV01000001.1"/>
</dbReference>
<organism evidence="2 3">
    <name type="scientific">Pacificimonas flava</name>
    <dbReference type="NCBI Taxonomy" id="1234595"/>
    <lineage>
        <taxon>Bacteria</taxon>
        <taxon>Pseudomonadati</taxon>
        <taxon>Pseudomonadota</taxon>
        <taxon>Alphaproteobacteria</taxon>
        <taxon>Sphingomonadales</taxon>
        <taxon>Sphingosinicellaceae</taxon>
        <taxon>Pacificimonas</taxon>
    </lineage>
</organism>
<dbReference type="InterPro" id="IPR010331">
    <property type="entry name" value="ExoD"/>
</dbReference>
<keyword evidence="1" id="KW-0472">Membrane</keyword>
<proteinExistence type="predicted"/>
<dbReference type="AlphaFoldDB" id="M2U8L1"/>
<protein>
    <submittedName>
        <fullName evidence="2">Exopolysaccharide synthesis, ExoD</fullName>
    </submittedName>
</protein>
<dbReference type="PIRSF" id="PIRSF033239">
    <property type="entry name" value="ExoD"/>
    <property type="match status" value="1"/>
</dbReference>
<evidence type="ECO:0000313" key="2">
    <source>
        <dbReference type="EMBL" id="EMD84313.1"/>
    </source>
</evidence>
<feature type="transmembrane region" description="Helical" evidence="1">
    <location>
        <begin position="42"/>
        <end position="71"/>
    </location>
</feature>
<comment type="caution">
    <text evidence="2">The sequence shown here is derived from an EMBL/GenBank/DDBJ whole genome shotgun (WGS) entry which is preliminary data.</text>
</comment>
<sequence length="196" mass="21263">MKDETSNALSEILEELEASVSGESIAVEDVVERMGESSFASLMLVFSLISTSPASAIPGITAIVAVIVFILTVQMIAGRDHVWLPPFVMRRRMARDKVCKGIAWIRKPVSWVEKFLRPRFTWLLKKPWILVLQFLILGLTLVMPFMEIVPTSGSLASAVIALASAGLLTRDGALILIAGVLLLIVPAVLFFVGTGG</sequence>
<dbReference type="PANTHER" id="PTHR41795">
    <property type="entry name" value="EXOPOLYSACCHARIDE SYNTHESIS PROTEIN"/>
    <property type="match status" value="1"/>
</dbReference>
<dbReference type="PATRIC" id="fig|1234595.3.peg.242"/>
<reference evidence="2 3" key="1">
    <citation type="journal article" date="2013" name="Genome Announc.">
        <title>Draft Genome Sequence of Strain JLT2015T, Belonging to the Family Sphingomonadaceae of the Alphaproteobacteria.</title>
        <authorList>
            <person name="Tang K."/>
            <person name="Liu K."/>
            <person name="Li S."/>
            <person name="Jiao N."/>
        </authorList>
    </citation>
    <scope>NUCLEOTIDE SEQUENCE [LARGE SCALE GENOMIC DNA]</scope>
    <source>
        <strain evidence="2 3">JLT2015</strain>
    </source>
</reference>
<keyword evidence="1" id="KW-0812">Transmembrane</keyword>
<dbReference type="OrthoDB" id="7949130at2"/>
<feature type="transmembrane region" description="Helical" evidence="1">
    <location>
        <begin position="127"/>
        <end position="146"/>
    </location>
</feature>
<feature type="transmembrane region" description="Helical" evidence="1">
    <location>
        <begin position="173"/>
        <end position="193"/>
    </location>
</feature>
<dbReference type="EMBL" id="AMRV01000001">
    <property type="protein sequence ID" value="EMD84313.1"/>
    <property type="molecule type" value="Genomic_DNA"/>
</dbReference>
<evidence type="ECO:0000313" key="3">
    <source>
        <dbReference type="Proteomes" id="UP000011717"/>
    </source>
</evidence>
<keyword evidence="1" id="KW-1133">Transmembrane helix</keyword>